<protein>
    <submittedName>
        <fullName evidence="2">Uncharacterized protein</fullName>
    </submittedName>
</protein>
<sequence>MVRFIAFILSGLFCVAVTIVVLVQVHQHRGPWLNIAADIWEKIQTPCAARDEYLGAKRLQAQGQRDISIEKYDSALQDFKSSIEVLGESYNDYGYATLLDHSDERIMLAKDDERVGNVRNAALLYENALERRLALCEVEPKYR</sequence>
<gene>
    <name evidence="2" type="ORF">FBZ87_102203</name>
</gene>
<organism evidence="2 3">
    <name type="scientific">Nitrospirillum amazonense</name>
    <dbReference type="NCBI Taxonomy" id="28077"/>
    <lineage>
        <taxon>Bacteria</taxon>
        <taxon>Pseudomonadati</taxon>
        <taxon>Pseudomonadota</taxon>
        <taxon>Alphaproteobacteria</taxon>
        <taxon>Rhodospirillales</taxon>
        <taxon>Azospirillaceae</taxon>
        <taxon>Nitrospirillum</taxon>
    </lineage>
</organism>
<accession>A0A560K976</accession>
<name>A0A560K976_9PROT</name>
<dbReference type="AlphaFoldDB" id="A0A560K976"/>
<dbReference type="Proteomes" id="UP000320516">
    <property type="component" value="Unassembled WGS sequence"/>
</dbReference>
<keyword evidence="1" id="KW-0472">Membrane</keyword>
<evidence type="ECO:0000256" key="1">
    <source>
        <dbReference type="SAM" id="Phobius"/>
    </source>
</evidence>
<keyword evidence="1" id="KW-1133">Transmembrane helix</keyword>
<keyword evidence="1" id="KW-0812">Transmembrane</keyword>
<reference evidence="2 3" key="1">
    <citation type="submission" date="2019-06" db="EMBL/GenBank/DDBJ databases">
        <title>Genomic Encyclopedia of Type Strains, Phase IV (KMG-V): Genome sequencing to study the core and pangenomes of soil and plant-associated prokaryotes.</title>
        <authorList>
            <person name="Whitman W."/>
        </authorList>
    </citation>
    <scope>NUCLEOTIDE SEQUENCE [LARGE SCALE GENOMIC DNA]</scope>
    <source>
        <strain evidence="2 3">BR 12005</strain>
    </source>
</reference>
<comment type="caution">
    <text evidence="2">The sequence shown here is derived from an EMBL/GenBank/DDBJ whole genome shotgun (WGS) entry which is preliminary data.</text>
</comment>
<evidence type="ECO:0000313" key="2">
    <source>
        <dbReference type="EMBL" id="TWB79782.1"/>
    </source>
</evidence>
<evidence type="ECO:0000313" key="3">
    <source>
        <dbReference type="Proteomes" id="UP000320516"/>
    </source>
</evidence>
<dbReference type="RefSeq" id="WP_145609259.1">
    <property type="nucleotide sequence ID" value="NZ_VITV01000002.1"/>
</dbReference>
<dbReference type="EMBL" id="VITV01000002">
    <property type="protein sequence ID" value="TWB79782.1"/>
    <property type="molecule type" value="Genomic_DNA"/>
</dbReference>
<feature type="transmembrane region" description="Helical" evidence="1">
    <location>
        <begin position="6"/>
        <end position="25"/>
    </location>
</feature>
<proteinExistence type="predicted"/>